<dbReference type="AlphaFoldDB" id="A0AAN7VBT3"/>
<dbReference type="EMBL" id="JAVRBK010000004">
    <property type="protein sequence ID" value="KAK5644742.1"/>
    <property type="molecule type" value="Genomic_DNA"/>
</dbReference>
<dbReference type="Gene3D" id="1.10.8.20">
    <property type="entry name" value="N-terminal domain of phosphatidylinositol transfer protein sec14p"/>
    <property type="match status" value="1"/>
</dbReference>
<evidence type="ECO:0000259" key="1">
    <source>
        <dbReference type="Pfam" id="PF00650"/>
    </source>
</evidence>
<accession>A0AAN7VBT3</accession>
<feature type="domain" description="CRAL-TRIO" evidence="1">
    <location>
        <begin position="111"/>
        <end position="228"/>
    </location>
</feature>
<keyword evidence="3" id="KW-1185">Reference proteome</keyword>
<dbReference type="GO" id="GO:1902936">
    <property type="term" value="F:phosphatidylinositol bisphosphate binding"/>
    <property type="evidence" value="ECO:0007669"/>
    <property type="project" value="TreeGrafter"/>
</dbReference>
<dbReference type="SUPFAM" id="SSF52087">
    <property type="entry name" value="CRAL/TRIO domain"/>
    <property type="match status" value="1"/>
</dbReference>
<dbReference type="InterPro" id="IPR001251">
    <property type="entry name" value="CRAL-TRIO_dom"/>
</dbReference>
<evidence type="ECO:0000313" key="3">
    <source>
        <dbReference type="Proteomes" id="UP001329430"/>
    </source>
</evidence>
<dbReference type="PANTHER" id="PTHR10174:SF216">
    <property type="entry name" value="CRAL-TRIO DOMAIN-CONTAINING PROTEIN-RELATED"/>
    <property type="match status" value="1"/>
</dbReference>
<proteinExistence type="predicted"/>
<organism evidence="2 3">
    <name type="scientific">Pyrocoelia pectoralis</name>
    <dbReference type="NCBI Taxonomy" id="417401"/>
    <lineage>
        <taxon>Eukaryota</taxon>
        <taxon>Metazoa</taxon>
        <taxon>Ecdysozoa</taxon>
        <taxon>Arthropoda</taxon>
        <taxon>Hexapoda</taxon>
        <taxon>Insecta</taxon>
        <taxon>Pterygota</taxon>
        <taxon>Neoptera</taxon>
        <taxon>Endopterygota</taxon>
        <taxon>Coleoptera</taxon>
        <taxon>Polyphaga</taxon>
        <taxon>Elateriformia</taxon>
        <taxon>Elateroidea</taxon>
        <taxon>Lampyridae</taxon>
        <taxon>Lampyrinae</taxon>
        <taxon>Pyrocoelia</taxon>
    </lineage>
</organism>
<dbReference type="SUPFAM" id="SSF46938">
    <property type="entry name" value="CRAL/TRIO N-terminal domain"/>
    <property type="match status" value="1"/>
</dbReference>
<dbReference type="InterPro" id="IPR036273">
    <property type="entry name" value="CRAL/TRIO_N_dom_sf"/>
</dbReference>
<protein>
    <recommendedName>
        <fullName evidence="1">CRAL-TRIO domain-containing protein</fullName>
    </recommendedName>
</protein>
<dbReference type="GO" id="GO:0016020">
    <property type="term" value="C:membrane"/>
    <property type="evidence" value="ECO:0007669"/>
    <property type="project" value="TreeGrafter"/>
</dbReference>
<reference evidence="2 3" key="1">
    <citation type="journal article" date="2024" name="Insects">
        <title>An Improved Chromosome-Level Genome Assembly of the Firefly Pyrocoelia pectoralis.</title>
        <authorList>
            <person name="Fu X."/>
            <person name="Meyer-Rochow V.B."/>
            <person name="Ballantyne L."/>
            <person name="Zhu X."/>
        </authorList>
    </citation>
    <scope>NUCLEOTIDE SEQUENCE [LARGE SCALE GENOMIC DNA]</scope>
    <source>
        <strain evidence="2">XCY_ONT2</strain>
    </source>
</reference>
<gene>
    <name evidence="2" type="ORF">RI129_006042</name>
</gene>
<dbReference type="PANTHER" id="PTHR10174">
    <property type="entry name" value="ALPHA-TOCOPHEROL TRANSFER PROTEIN-RELATED"/>
    <property type="match status" value="1"/>
</dbReference>
<dbReference type="InterPro" id="IPR036865">
    <property type="entry name" value="CRAL-TRIO_dom_sf"/>
</dbReference>
<name>A0AAN7VBT3_9COLE</name>
<dbReference type="Gene3D" id="3.40.525.10">
    <property type="entry name" value="CRAL-TRIO lipid binding domain"/>
    <property type="match status" value="1"/>
</dbReference>
<dbReference type="Pfam" id="PF00650">
    <property type="entry name" value="CRAL_TRIO"/>
    <property type="match status" value="1"/>
</dbReference>
<comment type="caution">
    <text evidence="2">The sequence shown here is derived from an EMBL/GenBank/DDBJ whole genome shotgun (WGS) entry which is preliminary data.</text>
</comment>
<sequence>MKIRPLRSDLQEKAIKELNEDPKRIPEMFEHIMEWLRKQPHLNVRNDDQLMIAFFRGCKWNLRNVKEKLDYFHSIKTFIPDFFENRDPLSPEIQNVLKARVVFPLPKVEKRDGPVIIMYNFKNIDGIVSPLIATIKVFFMTLDILLKEDDDFVISGVTVLADHEQCPSSYYLQFTPTAIKNYIKCFQNAYPVRIKSFKALNALTAFETIFDVCAKPFLSAKIKERVRLPYEWMRKVETYRDWFLEDAQYVSNETLRIKKGKLFDDELGIEGTFRKLDID</sequence>
<evidence type="ECO:0000313" key="2">
    <source>
        <dbReference type="EMBL" id="KAK5644742.1"/>
    </source>
</evidence>
<dbReference type="Proteomes" id="UP001329430">
    <property type="component" value="Chromosome 4"/>
</dbReference>